<keyword evidence="1" id="KW-0544">Nucleosome core</keyword>
<dbReference type="GO" id="GO:0003677">
    <property type="term" value="F:DNA binding"/>
    <property type="evidence" value="ECO:0007669"/>
    <property type="project" value="UniProtKB-KW"/>
</dbReference>
<comment type="caution">
    <text evidence="3">The sequence shown here is derived from an EMBL/GenBank/DDBJ whole genome shotgun (WGS) entry which is preliminary data.</text>
</comment>
<keyword evidence="1" id="KW-0158">Chromosome</keyword>
<dbReference type="EMBL" id="RXGB01001252">
    <property type="protein sequence ID" value="TMW99661.1"/>
    <property type="molecule type" value="Genomic_DNA"/>
</dbReference>
<proteinExistence type="inferred from homology"/>
<sequence length="83" mass="9462">MARKGKNLSLNAKRRSHSSKTGLQFPIARIGQFLNIEKYAKRDGADTPMFLASVLEYHPVEVLEFSEIAARNDKKTRIPPRHI</sequence>
<dbReference type="PANTHER" id="PTHR23430">
    <property type="entry name" value="HISTONE H2A"/>
    <property type="match status" value="1"/>
</dbReference>
<dbReference type="Pfam" id="PF00125">
    <property type="entry name" value="Histone"/>
    <property type="match status" value="1"/>
</dbReference>
<dbReference type="SUPFAM" id="SSF47113">
    <property type="entry name" value="Histone-fold"/>
    <property type="match status" value="1"/>
</dbReference>
<organism evidence="3">
    <name type="scientific">Solanum chilense</name>
    <name type="common">Tomato</name>
    <name type="synonym">Lycopersicon chilense</name>
    <dbReference type="NCBI Taxonomy" id="4083"/>
    <lineage>
        <taxon>Eukaryota</taxon>
        <taxon>Viridiplantae</taxon>
        <taxon>Streptophyta</taxon>
        <taxon>Embryophyta</taxon>
        <taxon>Tracheophyta</taxon>
        <taxon>Spermatophyta</taxon>
        <taxon>Magnoliopsida</taxon>
        <taxon>eudicotyledons</taxon>
        <taxon>Gunneridae</taxon>
        <taxon>Pentapetalae</taxon>
        <taxon>asterids</taxon>
        <taxon>lamiids</taxon>
        <taxon>Solanales</taxon>
        <taxon>Solanaceae</taxon>
        <taxon>Solanoideae</taxon>
        <taxon>Solaneae</taxon>
        <taxon>Solanum</taxon>
        <taxon>Solanum subgen. Lycopersicon</taxon>
    </lineage>
</organism>
<keyword evidence="1" id="KW-0539">Nucleus</keyword>
<dbReference type="AlphaFoldDB" id="A0A6N2C3M6"/>
<dbReference type="Gene3D" id="1.10.20.10">
    <property type="entry name" value="Histone, subunit A"/>
    <property type="match status" value="1"/>
</dbReference>
<protein>
    <recommendedName>
        <fullName evidence="1">Histone H2A</fullName>
    </recommendedName>
</protein>
<dbReference type="GO" id="GO:0030527">
    <property type="term" value="F:structural constituent of chromatin"/>
    <property type="evidence" value="ECO:0007669"/>
    <property type="project" value="InterPro"/>
</dbReference>
<dbReference type="PRINTS" id="PR00620">
    <property type="entry name" value="HISTONEH2A"/>
</dbReference>
<comment type="similarity">
    <text evidence="1">Belongs to the histone H2A family.</text>
</comment>
<dbReference type="GO" id="GO:0046982">
    <property type="term" value="F:protein heterodimerization activity"/>
    <property type="evidence" value="ECO:0007669"/>
    <property type="project" value="InterPro"/>
</dbReference>
<dbReference type="SMART" id="SM00414">
    <property type="entry name" value="H2A"/>
    <property type="match status" value="1"/>
</dbReference>
<dbReference type="GO" id="GO:0000786">
    <property type="term" value="C:nucleosome"/>
    <property type="evidence" value="ECO:0007669"/>
    <property type="project" value="UniProtKB-KW"/>
</dbReference>
<name>A0A6N2C3M6_SOLCI</name>
<reference evidence="3" key="1">
    <citation type="submission" date="2019-05" db="EMBL/GenBank/DDBJ databases">
        <title>The de novo reference genome and transcriptome assemblies of the wild tomato species Solanum chilense.</title>
        <authorList>
            <person name="Stam R."/>
            <person name="Nosenko T."/>
            <person name="Hoerger A.C."/>
            <person name="Stephan W."/>
            <person name="Seidel M.A."/>
            <person name="Kuhn J.M.M."/>
            <person name="Haberer G."/>
            <person name="Tellier A."/>
        </authorList>
    </citation>
    <scope>NUCLEOTIDE SEQUENCE</scope>
    <source>
        <tissue evidence="3">Mature leaves</tissue>
    </source>
</reference>
<accession>A0A6N2C3M6</accession>
<feature type="domain" description="Core Histone H2A/H2B/H3" evidence="2">
    <location>
        <begin position="12"/>
        <end position="83"/>
    </location>
</feature>
<dbReference type="InterPro" id="IPR007125">
    <property type="entry name" value="H2A/H2B/H3"/>
</dbReference>
<comment type="subunit">
    <text evidence="1">The nucleosome is a histone octamer containing two molecules each of H2A, H2B, H3 and H4 assembled in one H3-H4 heterotetramer and two H2A-H2B heterodimers. The octamer wraps approximately 147 bp of DNA.</text>
</comment>
<keyword evidence="1" id="KW-0238">DNA-binding</keyword>
<comment type="subcellular location">
    <subcellularLocation>
        <location evidence="1">Nucleus</location>
    </subcellularLocation>
</comment>
<dbReference type="InterPro" id="IPR002119">
    <property type="entry name" value="Histone_H2A"/>
</dbReference>
<evidence type="ECO:0000313" key="3">
    <source>
        <dbReference type="EMBL" id="TMW99661.1"/>
    </source>
</evidence>
<evidence type="ECO:0000256" key="1">
    <source>
        <dbReference type="RuleBase" id="RU003767"/>
    </source>
</evidence>
<dbReference type="GO" id="GO:0005634">
    <property type="term" value="C:nucleus"/>
    <property type="evidence" value="ECO:0007669"/>
    <property type="project" value="UniProtKB-SubCell"/>
</dbReference>
<evidence type="ECO:0000259" key="2">
    <source>
        <dbReference type="Pfam" id="PF00125"/>
    </source>
</evidence>
<dbReference type="InterPro" id="IPR009072">
    <property type="entry name" value="Histone-fold"/>
</dbReference>
<gene>
    <name evidence="3" type="ORF">EJD97_002193</name>
</gene>